<organism evidence="9 10">
    <name type="scientific">Panicum virgatum</name>
    <name type="common">Blackwell switchgrass</name>
    <dbReference type="NCBI Taxonomy" id="38727"/>
    <lineage>
        <taxon>Eukaryota</taxon>
        <taxon>Viridiplantae</taxon>
        <taxon>Streptophyta</taxon>
        <taxon>Embryophyta</taxon>
        <taxon>Tracheophyta</taxon>
        <taxon>Spermatophyta</taxon>
        <taxon>Magnoliopsida</taxon>
        <taxon>Liliopsida</taxon>
        <taxon>Poales</taxon>
        <taxon>Poaceae</taxon>
        <taxon>PACMAD clade</taxon>
        <taxon>Panicoideae</taxon>
        <taxon>Panicodae</taxon>
        <taxon>Paniceae</taxon>
        <taxon>Panicinae</taxon>
        <taxon>Panicum</taxon>
        <taxon>Panicum sect. Hiantes</taxon>
    </lineage>
</organism>
<dbReference type="InterPro" id="IPR000537">
    <property type="entry name" value="UbiA_prenyltransferase"/>
</dbReference>
<evidence type="ECO:0000256" key="7">
    <source>
        <dbReference type="ARBA" id="ARBA00023136"/>
    </source>
</evidence>
<evidence type="ECO:0000256" key="5">
    <source>
        <dbReference type="ARBA" id="ARBA00022692"/>
    </source>
</evidence>
<keyword evidence="7 8" id="KW-0472">Membrane</keyword>
<keyword evidence="4" id="KW-0808">Transferase</keyword>
<evidence type="ECO:0000313" key="9">
    <source>
        <dbReference type="EMBL" id="KAG2605761.1"/>
    </source>
</evidence>
<dbReference type="Proteomes" id="UP000823388">
    <property type="component" value="Chromosome 4N"/>
</dbReference>
<dbReference type="FunFam" id="1.20.120.1780:FF:000001">
    <property type="entry name" value="4-hydroxybenzoate octaprenyltransferase"/>
    <property type="match status" value="1"/>
</dbReference>
<dbReference type="GO" id="GO:0005743">
    <property type="term" value="C:mitochondrial inner membrane"/>
    <property type="evidence" value="ECO:0007669"/>
    <property type="project" value="TreeGrafter"/>
</dbReference>
<keyword evidence="10" id="KW-1185">Reference proteome</keyword>
<dbReference type="Pfam" id="PF01040">
    <property type="entry name" value="UbiA"/>
    <property type="match status" value="1"/>
</dbReference>
<dbReference type="GO" id="GO:0016765">
    <property type="term" value="F:transferase activity, transferring alkyl or aryl (other than methyl) groups"/>
    <property type="evidence" value="ECO:0007669"/>
    <property type="project" value="InterPro"/>
</dbReference>
<dbReference type="EMBL" id="CM029044">
    <property type="protein sequence ID" value="KAG2605761.1"/>
    <property type="molecule type" value="Genomic_DNA"/>
</dbReference>
<evidence type="ECO:0000256" key="4">
    <source>
        <dbReference type="ARBA" id="ARBA00022679"/>
    </source>
</evidence>
<comment type="similarity">
    <text evidence="3">Belongs to the UbiA prenyltransferase family.</text>
</comment>
<proteinExistence type="inferred from homology"/>
<evidence type="ECO:0000313" key="10">
    <source>
        <dbReference type="Proteomes" id="UP000823388"/>
    </source>
</evidence>
<feature type="transmembrane region" description="Helical" evidence="8">
    <location>
        <begin position="93"/>
        <end position="110"/>
    </location>
</feature>
<keyword evidence="5 8" id="KW-0812">Transmembrane</keyword>
<protein>
    <recommendedName>
        <fullName evidence="11">4-hydroxybenzoate polyprenyltransferase, mitochondrial</fullName>
    </recommendedName>
</protein>
<dbReference type="Gene3D" id="1.20.120.1780">
    <property type="entry name" value="UbiA prenyltransferase"/>
    <property type="match status" value="1"/>
</dbReference>
<sequence>MLHIDDKPTSVVNCKAELPDIKLLALFGFGTTILRGAACTVNDLLDRDIDKKVLLWFGFLLQLNKRSLIMGASWLVLFFSYPLMKRLIHWPQAFLGFTVSCGVFIGSAAIKESLDYAVLLPMYFAGICWTLVYDTIYAHQDKKDDFKAGVKSTAITFGDNTKYWLSGFGAACITSLALTGYNAHLGSYQTSGSEHSYLVEFYLGPCKMIKEIV</sequence>
<evidence type="ECO:0000256" key="8">
    <source>
        <dbReference type="SAM" id="Phobius"/>
    </source>
</evidence>
<evidence type="ECO:0000256" key="2">
    <source>
        <dbReference type="ARBA" id="ARBA00004141"/>
    </source>
</evidence>
<dbReference type="CDD" id="cd13959">
    <property type="entry name" value="PT_UbiA_COQ2"/>
    <property type="match status" value="1"/>
</dbReference>
<comment type="subcellular location">
    <subcellularLocation>
        <location evidence="2">Membrane</location>
        <topology evidence="2">Multi-pass membrane protein</topology>
    </subcellularLocation>
</comment>
<keyword evidence="6 8" id="KW-1133">Transmembrane helix</keyword>
<feature type="transmembrane region" description="Helical" evidence="8">
    <location>
        <begin position="53"/>
        <end position="81"/>
    </location>
</feature>
<reference evidence="9" key="1">
    <citation type="submission" date="2020-05" db="EMBL/GenBank/DDBJ databases">
        <title>WGS assembly of Panicum virgatum.</title>
        <authorList>
            <person name="Lovell J.T."/>
            <person name="Jenkins J."/>
            <person name="Shu S."/>
            <person name="Juenger T.E."/>
            <person name="Schmutz J."/>
        </authorList>
    </citation>
    <scope>NUCLEOTIDE SEQUENCE</scope>
    <source>
        <strain evidence="9">AP13</strain>
    </source>
</reference>
<dbReference type="InterPro" id="IPR044878">
    <property type="entry name" value="UbiA_sf"/>
</dbReference>
<evidence type="ECO:0008006" key="11">
    <source>
        <dbReference type="Google" id="ProtNLM"/>
    </source>
</evidence>
<dbReference type="PANTHER" id="PTHR11048">
    <property type="entry name" value="PRENYLTRANSFERASES"/>
    <property type="match status" value="1"/>
</dbReference>
<name>A0A8T0T3G3_PANVG</name>
<comment type="caution">
    <text evidence="9">The sequence shown here is derived from an EMBL/GenBank/DDBJ whole genome shotgun (WGS) entry which is preliminary data.</text>
</comment>
<evidence type="ECO:0000256" key="1">
    <source>
        <dbReference type="ARBA" id="ARBA00001946"/>
    </source>
</evidence>
<evidence type="ECO:0000256" key="3">
    <source>
        <dbReference type="ARBA" id="ARBA00005985"/>
    </source>
</evidence>
<evidence type="ECO:0000256" key="6">
    <source>
        <dbReference type="ARBA" id="ARBA00022989"/>
    </source>
</evidence>
<accession>A0A8T0T3G3</accession>
<feature type="transmembrane region" description="Helical" evidence="8">
    <location>
        <begin position="116"/>
        <end position="137"/>
    </location>
</feature>
<gene>
    <name evidence="9" type="ORF">PVAP13_4NG219900</name>
</gene>
<dbReference type="GO" id="GO:0006744">
    <property type="term" value="P:ubiquinone biosynthetic process"/>
    <property type="evidence" value="ECO:0007669"/>
    <property type="project" value="TreeGrafter"/>
</dbReference>
<comment type="cofactor">
    <cofactor evidence="1">
        <name>Mg(2+)</name>
        <dbReference type="ChEBI" id="CHEBI:18420"/>
    </cofactor>
</comment>
<dbReference type="AlphaFoldDB" id="A0A8T0T3G3"/>
<dbReference type="InterPro" id="IPR039653">
    <property type="entry name" value="Prenyltransferase"/>
</dbReference>
<dbReference type="Gene3D" id="1.10.357.140">
    <property type="entry name" value="UbiA prenyltransferase"/>
    <property type="match status" value="2"/>
</dbReference>
<dbReference type="PANTHER" id="PTHR11048:SF28">
    <property type="entry name" value="4-HYDROXYBENZOATE POLYPRENYLTRANSFERASE, MITOCHONDRIAL"/>
    <property type="match status" value="1"/>
</dbReference>